<organism evidence="2 3">
    <name type="scientific">Tenacibaculum todarodis</name>
    <dbReference type="NCBI Taxonomy" id="1850252"/>
    <lineage>
        <taxon>Bacteria</taxon>
        <taxon>Pseudomonadati</taxon>
        <taxon>Bacteroidota</taxon>
        <taxon>Flavobacteriia</taxon>
        <taxon>Flavobacteriales</taxon>
        <taxon>Flavobacteriaceae</taxon>
        <taxon>Tenacibaculum</taxon>
    </lineage>
</organism>
<evidence type="ECO:0000313" key="3">
    <source>
        <dbReference type="Proteomes" id="UP000181898"/>
    </source>
</evidence>
<protein>
    <submittedName>
        <fullName evidence="2">Uncharacterized protein</fullName>
    </submittedName>
</protein>
<evidence type="ECO:0000313" key="2">
    <source>
        <dbReference type="EMBL" id="APG66116.1"/>
    </source>
</evidence>
<gene>
    <name evidence="2" type="ORF">LPB136_12370</name>
</gene>
<evidence type="ECO:0000256" key="1">
    <source>
        <dbReference type="SAM" id="SignalP"/>
    </source>
</evidence>
<feature type="signal peptide" evidence="1">
    <location>
        <begin position="1"/>
        <end position="22"/>
    </location>
</feature>
<dbReference type="Proteomes" id="UP000181898">
    <property type="component" value="Chromosome"/>
</dbReference>
<reference evidence="2 3" key="1">
    <citation type="submission" date="2016-11" db="EMBL/GenBank/DDBJ databases">
        <title>Tenacibaculum sp. LPB0136, isolated from marine environment.</title>
        <authorList>
            <person name="Kim E."/>
            <person name="Yi H."/>
        </authorList>
    </citation>
    <scope>NUCLEOTIDE SEQUENCE [LARGE SCALE GENOMIC DNA]</scope>
    <source>
        <strain evidence="2 3">LPB0136</strain>
    </source>
</reference>
<keyword evidence="1" id="KW-0732">Signal</keyword>
<dbReference type="PROSITE" id="PS51257">
    <property type="entry name" value="PROKAR_LIPOPROTEIN"/>
    <property type="match status" value="1"/>
</dbReference>
<keyword evidence="3" id="KW-1185">Reference proteome</keyword>
<dbReference type="KEGG" id="ten:LPB136_12370"/>
<sequence length="277" mass="29748">MKYIYKLKFAIIAFALIFSSCAIDDDEPTIASSKVYTVSLTTAGELIADATQESSFVAIRLSEALDTNTQVEYTLNGVSETMIFSPGETSRLFEFANDSGAFNSLTLDGVRGLYNNVQLGDKQAVSFLVLPAPNPNGIELLAFNELGEAGALWFGMSAFDIATGDWITDIQTNSAGTHPRPMTLPLDGLGNAGFYIPNDDLLASIDAFMALNLFNQSTSAEPIGFTIYAVFPDGTVEKFTGDVPPGQFVDNAVVGVSVKTDTSSTNPNQVLYSFYEL</sequence>
<dbReference type="RefSeq" id="WP_072556639.1">
    <property type="nucleotide sequence ID" value="NZ_CP018155.1"/>
</dbReference>
<proteinExistence type="predicted"/>
<dbReference type="STRING" id="1850252.LPB136_12370"/>
<feature type="chain" id="PRO_5012114580" evidence="1">
    <location>
        <begin position="23"/>
        <end position="277"/>
    </location>
</feature>
<dbReference type="EMBL" id="CP018155">
    <property type="protein sequence ID" value="APG66116.1"/>
    <property type="molecule type" value="Genomic_DNA"/>
</dbReference>
<dbReference type="OrthoDB" id="893802at2"/>
<dbReference type="AlphaFoldDB" id="A0A1L3JLS7"/>
<name>A0A1L3JLS7_9FLAO</name>
<accession>A0A1L3JLS7</accession>